<dbReference type="SUPFAM" id="SSF75304">
    <property type="entry name" value="Amidase signature (AS) enzymes"/>
    <property type="match status" value="1"/>
</dbReference>
<name>A0A7D4ANL3_ACTVE</name>
<keyword evidence="3" id="KW-1185">Reference proteome</keyword>
<dbReference type="PANTHER" id="PTHR11895">
    <property type="entry name" value="TRANSAMIDASE"/>
    <property type="match status" value="1"/>
</dbReference>
<reference evidence="2 3" key="1">
    <citation type="submission" date="2020-05" db="EMBL/GenBank/DDBJ databases">
        <title>Actinomadura verrucosospora NRRL-B18236 (PFL_A860) Genome sequencing and assembly.</title>
        <authorList>
            <person name="Samborskyy M."/>
        </authorList>
    </citation>
    <scope>NUCLEOTIDE SEQUENCE [LARGE SCALE GENOMIC DNA]</scope>
    <source>
        <strain evidence="2 3">NRRL:B18236</strain>
    </source>
</reference>
<dbReference type="PROSITE" id="PS00571">
    <property type="entry name" value="AMIDASES"/>
    <property type="match status" value="1"/>
</dbReference>
<dbReference type="GO" id="GO:0003824">
    <property type="term" value="F:catalytic activity"/>
    <property type="evidence" value="ECO:0007669"/>
    <property type="project" value="InterPro"/>
</dbReference>
<accession>A0A7D4ANL3</accession>
<protein>
    <submittedName>
        <fullName evidence="2">Amidase</fullName>
    </submittedName>
</protein>
<dbReference type="EMBL" id="CP053892">
    <property type="protein sequence ID" value="QKG21289.1"/>
    <property type="molecule type" value="Genomic_DNA"/>
</dbReference>
<dbReference type="InterPro" id="IPR020556">
    <property type="entry name" value="Amidase_CS"/>
</dbReference>
<dbReference type="RefSeq" id="WP_173095590.1">
    <property type="nucleotide sequence ID" value="NZ_CP053892.1"/>
</dbReference>
<gene>
    <name evidence="2" type="ORF">ACTIVE_2927</name>
</gene>
<dbReference type="InterPro" id="IPR000120">
    <property type="entry name" value="Amidase"/>
</dbReference>
<dbReference type="InterPro" id="IPR036928">
    <property type="entry name" value="AS_sf"/>
</dbReference>
<dbReference type="Gene3D" id="3.90.1300.10">
    <property type="entry name" value="Amidase signature (AS) domain"/>
    <property type="match status" value="1"/>
</dbReference>
<sequence length="473" mass="48726">MPTPPTLTEAAAALRAGAVTSVRLTEDALAAADRLDGVLGAYLARFDGYALARAEQADRELAAGTDRGPLHGIPFGVKDVIAMAEGPTTAQSTVLDPRWGAGRDAPVVARLKAAGAVITGKLSTMEFACGMPDPSGPFPVPRNPWDTAAWPGGSSSGTAAGVAAGMFLAGLGTDTAGSIRIPAGFCGVTGLMPTFGRVPKSGVVPLGYSLDHVGPLARSARDCAAVLAAIAGPDPGDPDSADVPYTAPEFGGTLDGVRIGVVREHHFPDDADPALAPAFDVALRVLAGLGATLVETTLPYWAETITANFVTMGAEALAYHRANLAARWDDYVPSTRLALARGALATGADYVQAQRVRRVAQQALARLFDDVDVIVAPTLGVGAPRYDAITDAAGNISVDAESRFFFTPYWNCVGNPVLAAPMGMTAAGLPLSMQFAGPAFGEARILRAADAYQGATDWHLRVPALAAVQGDDR</sequence>
<evidence type="ECO:0000313" key="2">
    <source>
        <dbReference type="EMBL" id="QKG21289.1"/>
    </source>
</evidence>
<feature type="domain" description="Amidase" evidence="1">
    <location>
        <begin position="24"/>
        <end position="446"/>
    </location>
</feature>
<evidence type="ECO:0000259" key="1">
    <source>
        <dbReference type="Pfam" id="PF01425"/>
    </source>
</evidence>
<dbReference type="Pfam" id="PF01425">
    <property type="entry name" value="Amidase"/>
    <property type="match status" value="1"/>
</dbReference>
<evidence type="ECO:0000313" key="3">
    <source>
        <dbReference type="Proteomes" id="UP000501240"/>
    </source>
</evidence>
<organism evidence="2 3">
    <name type="scientific">Actinomadura verrucosospora</name>
    <dbReference type="NCBI Taxonomy" id="46165"/>
    <lineage>
        <taxon>Bacteria</taxon>
        <taxon>Bacillati</taxon>
        <taxon>Actinomycetota</taxon>
        <taxon>Actinomycetes</taxon>
        <taxon>Streptosporangiales</taxon>
        <taxon>Thermomonosporaceae</taxon>
        <taxon>Actinomadura</taxon>
    </lineage>
</organism>
<dbReference type="Proteomes" id="UP000501240">
    <property type="component" value="Chromosome"/>
</dbReference>
<dbReference type="PANTHER" id="PTHR11895:SF176">
    <property type="entry name" value="AMIDASE AMID-RELATED"/>
    <property type="match status" value="1"/>
</dbReference>
<dbReference type="InterPro" id="IPR023631">
    <property type="entry name" value="Amidase_dom"/>
</dbReference>
<proteinExistence type="predicted"/>
<dbReference type="AlphaFoldDB" id="A0A7D4ANL3"/>